<feature type="compositionally biased region" description="Basic and acidic residues" evidence="1">
    <location>
        <begin position="190"/>
        <end position="200"/>
    </location>
</feature>
<dbReference type="EMBL" id="CP009788">
    <property type="protein sequence ID" value="AJE02295.1"/>
    <property type="molecule type" value="Genomic_DNA"/>
</dbReference>
<reference evidence="3 4" key="1">
    <citation type="journal article" date="2015" name="Genome Announc.">
        <title>Complete Genome of Geobacter pickeringii G13T, a Metal-Reducing Isolate from Sedimentary Kaolin Deposits.</title>
        <authorList>
            <person name="Badalamenti J.P."/>
            <person name="Bond D.R."/>
        </authorList>
    </citation>
    <scope>NUCLEOTIDE SEQUENCE [LARGE SCALE GENOMIC DNA]</scope>
    <source>
        <strain evidence="3 4">G13</strain>
    </source>
</reference>
<feature type="domain" description="DUF2169" evidence="2">
    <location>
        <begin position="20"/>
        <end position="315"/>
    </location>
</feature>
<dbReference type="Pfam" id="PF09937">
    <property type="entry name" value="DUF2169"/>
    <property type="match status" value="1"/>
</dbReference>
<accession>A0A0B5BCJ9</accession>
<dbReference type="STRING" id="345632.GPICK_01900"/>
<dbReference type="HOGENOM" id="CLU_045796_0_0_7"/>
<evidence type="ECO:0000256" key="1">
    <source>
        <dbReference type="SAM" id="MobiDB-lite"/>
    </source>
</evidence>
<dbReference type="Proteomes" id="UP000057609">
    <property type="component" value="Chromosome"/>
</dbReference>
<proteinExistence type="predicted"/>
<keyword evidence="4" id="KW-1185">Reference proteome</keyword>
<dbReference type="RefSeq" id="WP_039740051.1">
    <property type="nucleotide sequence ID" value="NZ_CP009788.1"/>
</dbReference>
<name>A0A0B5BCJ9_9BACT</name>
<dbReference type="KEGG" id="gpi:GPICK_01900"/>
<feature type="region of interest" description="Disordered" evidence="1">
    <location>
        <begin position="190"/>
        <end position="209"/>
    </location>
</feature>
<dbReference type="AlphaFoldDB" id="A0A0B5BCJ9"/>
<dbReference type="OrthoDB" id="233093at2"/>
<gene>
    <name evidence="3" type="ORF">GPICK_01900</name>
</gene>
<evidence type="ECO:0000313" key="3">
    <source>
        <dbReference type="EMBL" id="AJE02295.1"/>
    </source>
</evidence>
<protein>
    <recommendedName>
        <fullName evidence="2">DUF2169 domain-containing protein</fullName>
    </recommendedName>
</protein>
<organism evidence="3 4">
    <name type="scientific">Geobacter pickeringii</name>
    <dbReference type="NCBI Taxonomy" id="345632"/>
    <lineage>
        <taxon>Bacteria</taxon>
        <taxon>Pseudomonadati</taxon>
        <taxon>Thermodesulfobacteriota</taxon>
        <taxon>Desulfuromonadia</taxon>
        <taxon>Geobacterales</taxon>
        <taxon>Geobacteraceae</taxon>
        <taxon>Geobacter</taxon>
    </lineage>
</organism>
<evidence type="ECO:0000313" key="4">
    <source>
        <dbReference type="Proteomes" id="UP000057609"/>
    </source>
</evidence>
<sequence>MDLLNPTPFTAAPLFLTDRHGAETLLVIVKGTWQINRDGTLTVAEEQVPLRFEPEYSGDPASSSLIHDTDAVLEKPGTDCILLGHAWAPKVGAGSVDVTFGVGPVRKTVRVFGERIWMKCLGRVTMSKPAPFESIPLVWERAFGGSDTSCRDPKEHEFCLENPVGQGLLARTTRREIDGFRLPNLEEPADLIKKPDDRPRPAGFGPIPPHWHPRAGYAGTCDDEWRKYVSPLPPDDIDPSFYSVVPPGLASPRHLSGSEQVLVQNASRGGRLLFALPGVVPNVSVTVGAVAHELEMRLDTVIVEPDPERLVLVWRGRHNVHGRLHEVRSVRVGFDSL</sequence>
<evidence type="ECO:0000259" key="2">
    <source>
        <dbReference type="Pfam" id="PF09937"/>
    </source>
</evidence>
<dbReference type="InterPro" id="IPR018683">
    <property type="entry name" value="DUF2169"/>
</dbReference>